<feature type="binding site" evidence="3">
    <location>
        <position position="90"/>
    </location>
    <ligand>
        <name>Zn(2+)</name>
        <dbReference type="ChEBI" id="CHEBI:29105"/>
        <label>1</label>
    </ligand>
</feature>
<dbReference type="GO" id="GO:0030145">
    <property type="term" value="F:manganese ion binding"/>
    <property type="evidence" value="ECO:0007669"/>
    <property type="project" value="InterPro"/>
</dbReference>
<feature type="binding site" evidence="3">
    <location>
        <position position="381"/>
    </location>
    <ligand>
        <name>Zn(2+)</name>
        <dbReference type="ChEBI" id="CHEBI:29105"/>
        <label>2</label>
    </ligand>
</feature>
<dbReference type="EMBL" id="QYJN01000003">
    <property type="protein sequence ID" value="RIP34734.1"/>
    <property type="molecule type" value="Genomic_DNA"/>
</dbReference>
<dbReference type="PANTHER" id="PTHR32494:SF5">
    <property type="entry name" value="ALLANTOATE AMIDOHYDROLASE"/>
    <property type="match status" value="1"/>
</dbReference>
<comment type="similarity">
    <text evidence="1">Belongs to the peptidase M20 family.</text>
</comment>
<reference evidence="6 7" key="1">
    <citation type="journal article" date="2016" name="Front. Microbiol.">
        <title>Comprehensive Phylogenetic Analysis of Bovine Non-aureus Staphylococci Species Based on Whole-Genome Sequencing.</title>
        <authorList>
            <person name="Naushad S."/>
            <person name="Barkema H.W."/>
            <person name="Luby C."/>
            <person name="Condas L.A."/>
            <person name="Nobrega D.B."/>
            <person name="Carson D.A."/>
            <person name="De Buck J."/>
        </authorList>
    </citation>
    <scope>NUCLEOTIDE SEQUENCE [LARGE SCALE GENOMIC DNA]</scope>
    <source>
        <strain evidence="6 7">SNUC 4781</strain>
    </source>
</reference>
<feature type="binding site" evidence="4">
    <location>
        <position position="285"/>
    </location>
    <ligand>
        <name>allantoate</name>
        <dbReference type="ChEBI" id="CHEBI:17536"/>
    </ligand>
</feature>
<feature type="domain" description="Peptidase M20 dimerisation" evidence="5">
    <location>
        <begin position="209"/>
        <end position="309"/>
    </location>
</feature>
<keyword evidence="3" id="KW-0479">Metal-binding</keyword>
<feature type="binding site" evidence="4">
    <location>
        <position position="272"/>
    </location>
    <ligand>
        <name>allantoate</name>
        <dbReference type="ChEBI" id="CHEBI:17536"/>
    </ligand>
</feature>
<dbReference type="NCBIfam" id="TIGR03176">
    <property type="entry name" value="AllC"/>
    <property type="match status" value="1"/>
</dbReference>
<evidence type="ECO:0000313" key="6">
    <source>
        <dbReference type="EMBL" id="RIP34734.1"/>
    </source>
</evidence>
<keyword evidence="3" id="KW-0862">Zinc</keyword>
<feature type="binding site" evidence="3">
    <location>
        <position position="79"/>
    </location>
    <ligand>
        <name>Zn(2+)</name>
        <dbReference type="ChEBI" id="CHEBI:29105"/>
        <label>1</label>
    </ligand>
</feature>
<evidence type="ECO:0000256" key="4">
    <source>
        <dbReference type="PIRSR" id="PIRSR001235-2"/>
    </source>
</evidence>
<dbReference type="Pfam" id="PF07687">
    <property type="entry name" value="M20_dimer"/>
    <property type="match status" value="1"/>
</dbReference>
<dbReference type="SUPFAM" id="SSF53187">
    <property type="entry name" value="Zn-dependent exopeptidases"/>
    <property type="match status" value="1"/>
</dbReference>
<dbReference type="Gene3D" id="3.30.70.360">
    <property type="match status" value="1"/>
</dbReference>
<dbReference type="EC" id="3.5.3.9" evidence="6"/>
<dbReference type="NCBIfam" id="NF006771">
    <property type="entry name" value="PRK09290.1-5"/>
    <property type="match status" value="1"/>
</dbReference>
<evidence type="ECO:0000256" key="3">
    <source>
        <dbReference type="PIRSR" id="PIRSR001235-1"/>
    </source>
</evidence>
<dbReference type="InterPro" id="IPR017591">
    <property type="entry name" value="Allantoate_amidohydrolase"/>
</dbReference>
<dbReference type="InterPro" id="IPR002933">
    <property type="entry name" value="Peptidase_M20"/>
</dbReference>
<dbReference type="AlphaFoldDB" id="A0A3A0VQV6"/>
<keyword evidence="2 6" id="KW-0378">Hydrolase</keyword>
<dbReference type="NCBIfam" id="TIGR01879">
    <property type="entry name" value="hydantase"/>
    <property type="match status" value="1"/>
</dbReference>
<dbReference type="NCBIfam" id="NF006768">
    <property type="entry name" value="PRK09290.1-1"/>
    <property type="match status" value="1"/>
</dbReference>
<dbReference type="GO" id="GO:0047652">
    <property type="term" value="F:allantoate deiminase activity"/>
    <property type="evidence" value="ECO:0007669"/>
    <property type="project" value="UniProtKB-EC"/>
</dbReference>
<dbReference type="RefSeq" id="WP_119484978.1">
    <property type="nucleotide sequence ID" value="NZ_QYJN01000003.1"/>
</dbReference>
<comment type="caution">
    <text evidence="6">The sequence shown here is derived from an EMBL/GenBank/DDBJ whole genome shotgun (WGS) entry which is preliminary data.</text>
</comment>
<evidence type="ECO:0000313" key="7">
    <source>
        <dbReference type="Proteomes" id="UP000265541"/>
    </source>
</evidence>
<dbReference type="PANTHER" id="PTHR32494">
    <property type="entry name" value="ALLANTOATE DEIMINASE-RELATED"/>
    <property type="match status" value="1"/>
</dbReference>
<feature type="binding site" evidence="4">
    <location>
        <position position="212"/>
    </location>
    <ligand>
        <name>allantoate</name>
        <dbReference type="ChEBI" id="CHEBI:17536"/>
    </ligand>
</feature>
<proteinExistence type="inferred from homology"/>
<feature type="binding site" evidence="3">
    <location>
        <position position="187"/>
    </location>
    <ligand>
        <name>Zn(2+)</name>
        <dbReference type="ChEBI" id="CHEBI:29105"/>
        <label>1</label>
    </ligand>
</feature>
<feature type="binding site" evidence="3">
    <location>
        <position position="90"/>
    </location>
    <ligand>
        <name>Zn(2+)</name>
        <dbReference type="ChEBI" id="CHEBI:29105"/>
        <label>2</label>
    </ligand>
</feature>
<organism evidence="6 7">
    <name type="scientific">Staphylococcus gallinarum</name>
    <dbReference type="NCBI Taxonomy" id="1293"/>
    <lineage>
        <taxon>Bacteria</taxon>
        <taxon>Bacillati</taxon>
        <taxon>Bacillota</taxon>
        <taxon>Bacilli</taxon>
        <taxon>Bacillales</taxon>
        <taxon>Staphylococcaceae</taxon>
        <taxon>Staphylococcus</taxon>
    </lineage>
</organism>
<accession>A0A3A0VQV6</accession>
<dbReference type="SUPFAM" id="SSF55031">
    <property type="entry name" value="Bacterial exopeptidase dimerisation domain"/>
    <property type="match status" value="1"/>
</dbReference>
<dbReference type="Pfam" id="PF01546">
    <property type="entry name" value="Peptidase_M20"/>
    <property type="match status" value="1"/>
</dbReference>
<dbReference type="InterPro" id="IPR036264">
    <property type="entry name" value="Bact_exopeptidase_dim_dom"/>
</dbReference>
<dbReference type="InterPro" id="IPR010158">
    <property type="entry name" value="Amidase_Cbmase"/>
</dbReference>
<dbReference type="Gene3D" id="3.40.630.10">
    <property type="entry name" value="Zn peptidases"/>
    <property type="match status" value="1"/>
</dbReference>
<evidence type="ECO:0000256" key="2">
    <source>
        <dbReference type="ARBA" id="ARBA00022801"/>
    </source>
</evidence>
<dbReference type="GO" id="GO:0009442">
    <property type="term" value="P:allantoin assimilation pathway"/>
    <property type="evidence" value="ECO:0007669"/>
    <property type="project" value="InterPro"/>
</dbReference>
<gene>
    <name evidence="6" type="primary">allC</name>
    <name evidence="6" type="ORF">BUZ14_06040</name>
</gene>
<feature type="binding site" evidence="3">
    <location>
        <position position="125"/>
    </location>
    <ligand>
        <name>Zn(2+)</name>
        <dbReference type="ChEBI" id="CHEBI:29105"/>
        <label>2</label>
    </ligand>
</feature>
<dbReference type="Proteomes" id="UP000265541">
    <property type="component" value="Unassembled WGS sequence"/>
</dbReference>
<dbReference type="CDD" id="cd03884">
    <property type="entry name" value="M20_bAS"/>
    <property type="match status" value="1"/>
</dbReference>
<dbReference type="PIRSF" id="PIRSF001235">
    <property type="entry name" value="Amidase_carbamoylase"/>
    <property type="match status" value="1"/>
</dbReference>
<evidence type="ECO:0000259" key="5">
    <source>
        <dbReference type="Pfam" id="PF07687"/>
    </source>
</evidence>
<protein>
    <submittedName>
        <fullName evidence="6">Allantoate deiminase</fullName>
        <ecNumber evidence="6">3.5.3.9</ecNumber>
    </submittedName>
</protein>
<name>A0A3A0VQV6_STAGA</name>
<dbReference type="OrthoDB" id="9808195at2"/>
<comment type="cofactor">
    <cofactor evidence="3">
        <name>Zn(2+)</name>
        <dbReference type="ChEBI" id="CHEBI:29105"/>
    </cofactor>
    <text evidence="3">Binds 2 Zn(2+) ions per subunit.</text>
</comment>
<dbReference type="GO" id="GO:0042803">
    <property type="term" value="F:protein homodimerization activity"/>
    <property type="evidence" value="ECO:0007669"/>
    <property type="project" value="InterPro"/>
</dbReference>
<dbReference type="InterPro" id="IPR011650">
    <property type="entry name" value="Peptidase_M20_dimer"/>
</dbReference>
<sequence length="410" mass="44943">MDIRSSFEALDKKVTSYGGLAGGGITRLLYTKEWSNAVHGLRESLNEKGFDTRFDSVGNLIGRIEGSKYPEETIMSGSHIDTVVEGGHLDGQFGVLAAAIAMESLKETHGRPLRSLEILALAEEEGSRFPFAFWGSKNFFNLAEKAEVESIADAEGVKFEDAMHQAGFDYRTEDNDYSDVKSFVEVHIEQGKVLETEQKTIGIVEGIVGQKRYTVNLKGEANHAGTTPMGLRRDAVVAFSKIAVALTERAQAVGDPLVITFGRVDPVPNTVNVVPGEVTFSIDCRHINQAELDQFAAEIDTCIKQISKEEGVTCDIDLWMDEAPTLMDKRLVGEITKAAEKIVGKSDCKLMPSGAGHDSQIFAKYVPTAMMFVPSINGVSHNVEEETKLDDLVKGIEVLKQVLYQLAYEE</sequence>
<evidence type="ECO:0000256" key="1">
    <source>
        <dbReference type="ARBA" id="ARBA00006153"/>
    </source>
</evidence>